<evidence type="ECO:0000256" key="1">
    <source>
        <dbReference type="SAM" id="Phobius"/>
    </source>
</evidence>
<organism evidence="2">
    <name type="scientific">marine metagenome</name>
    <dbReference type="NCBI Taxonomy" id="408172"/>
    <lineage>
        <taxon>unclassified sequences</taxon>
        <taxon>metagenomes</taxon>
        <taxon>ecological metagenomes</taxon>
    </lineage>
</organism>
<evidence type="ECO:0008006" key="3">
    <source>
        <dbReference type="Google" id="ProtNLM"/>
    </source>
</evidence>
<evidence type="ECO:0000313" key="2">
    <source>
        <dbReference type="EMBL" id="SUZ58437.1"/>
    </source>
</evidence>
<protein>
    <recommendedName>
        <fullName evidence="3">Transmembrane anchor protein</fullName>
    </recommendedName>
</protein>
<reference evidence="2" key="1">
    <citation type="submission" date="2018-05" db="EMBL/GenBank/DDBJ databases">
        <authorList>
            <person name="Lanie J.A."/>
            <person name="Ng W.-L."/>
            <person name="Kazmierczak K.M."/>
            <person name="Andrzejewski T.M."/>
            <person name="Davidsen T.M."/>
            <person name="Wayne K.J."/>
            <person name="Tettelin H."/>
            <person name="Glass J.I."/>
            <person name="Rusch D."/>
            <person name="Podicherti R."/>
            <person name="Tsui H.-C.T."/>
            <person name="Winkler M.E."/>
        </authorList>
    </citation>
    <scope>NUCLEOTIDE SEQUENCE</scope>
</reference>
<feature type="transmembrane region" description="Helical" evidence="1">
    <location>
        <begin position="20"/>
        <end position="41"/>
    </location>
</feature>
<sequence>MMFNSQQPSEKDLPTSTQLLKATVVAIAVAFILIVVVVLPAEYGSDPTGMGKILGLKEMGEIKMSLLDESHKESSQQNTTSSIEIDHTEEVMVNNTINKDVVEITIEPGQAIEIKLEMRSGSLVQYEWKTIKGGLNYNLHGDGYKGSQQFISYKKGRMVPSDSGELKAEFDGYHGWFWRNREKFSVTVNLQTSGDYIQIKQML</sequence>
<keyword evidence="1" id="KW-0472">Membrane</keyword>
<accession>A0A381NVE8</accession>
<gene>
    <name evidence="2" type="ORF">METZ01_LOCUS11291</name>
</gene>
<keyword evidence="1" id="KW-1133">Transmembrane helix</keyword>
<proteinExistence type="predicted"/>
<dbReference type="AlphaFoldDB" id="A0A381NVE8"/>
<name>A0A381NVE8_9ZZZZ</name>
<keyword evidence="1" id="KW-0812">Transmembrane</keyword>
<dbReference type="EMBL" id="UINC01000620">
    <property type="protein sequence ID" value="SUZ58437.1"/>
    <property type="molecule type" value="Genomic_DNA"/>
</dbReference>